<evidence type="ECO:0000313" key="3">
    <source>
        <dbReference type="Proteomes" id="UP000265515"/>
    </source>
</evidence>
<accession>A0A388JX30</accession>
<sequence length="389" mass="40380">MMKVGLEGGAKNKDVVEVDHDTDFEEVARDVVHGGLEYGGGVSETEKHYEKLVVPEAGAEGGLVGVLLADVDLVEAAAEVDLGEVFGSTQAMKKFGYPGKRILVLDRDPVQSAVVCAHAEFRGAVLLDEETAGSEGGGARLNESFFKEFIEPALHFFGLRDGEPLAATETTVVGLEEGAFGGGELFATRGSGGGGRLGGQALPFHPHEMDSLEVFLAEVRKAIMVEKAGKEIGERELGLMGEGCGEVGEAYPLDAGDEDVVRNDSRRDVEAEGANVLDESLGILNLREEKEDTLVGEAGERRDIGGAEGAGYVPVAGDNASEGVEVAVVGRGRSSDDDGDLGSNEDRGNGEGHGSGKITAATKVSATTKIAVASKVTAAMGERTAPIPV</sequence>
<evidence type="ECO:0000313" key="2">
    <source>
        <dbReference type="EMBL" id="GBG62292.1"/>
    </source>
</evidence>
<organism evidence="2 3">
    <name type="scientific">Chara braunii</name>
    <name type="common">Braun's stonewort</name>
    <dbReference type="NCBI Taxonomy" id="69332"/>
    <lineage>
        <taxon>Eukaryota</taxon>
        <taxon>Viridiplantae</taxon>
        <taxon>Streptophyta</taxon>
        <taxon>Charophyceae</taxon>
        <taxon>Charales</taxon>
        <taxon>Characeae</taxon>
        <taxon>Chara</taxon>
    </lineage>
</organism>
<dbReference type="Gramene" id="GBG62292">
    <property type="protein sequence ID" value="GBG62292"/>
    <property type="gene ID" value="CBR_g29900"/>
</dbReference>
<dbReference type="OrthoDB" id="2693386at2759"/>
<reference evidence="2 3" key="1">
    <citation type="journal article" date="2018" name="Cell">
        <title>The Chara Genome: Secondary Complexity and Implications for Plant Terrestrialization.</title>
        <authorList>
            <person name="Nishiyama T."/>
            <person name="Sakayama H."/>
            <person name="Vries J.D."/>
            <person name="Buschmann H."/>
            <person name="Saint-Marcoux D."/>
            <person name="Ullrich K.K."/>
            <person name="Haas F.B."/>
            <person name="Vanderstraeten L."/>
            <person name="Becker D."/>
            <person name="Lang D."/>
            <person name="Vosolsobe S."/>
            <person name="Rombauts S."/>
            <person name="Wilhelmsson P.K.I."/>
            <person name="Janitza P."/>
            <person name="Kern R."/>
            <person name="Heyl A."/>
            <person name="Rumpler F."/>
            <person name="Villalobos L.I.A.C."/>
            <person name="Clay J.M."/>
            <person name="Skokan R."/>
            <person name="Toyoda A."/>
            <person name="Suzuki Y."/>
            <person name="Kagoshima H."/>
            <person name="Schijlen E."/>
            <person name="Tajeshwar N."/>
            <person name="Catarino B."/>
            <person name="Hetherington A.J."/>
            <person name="Saltykova A."/>
            <person name="Bonnot C."/>
            <person name="Breuninger H."/>
            <person name="Symeonidi A."/>
            <person name="Radhakrishnan G.V."/>
            <person name="Van Nieuwerburgh F."/>
            <person name="Deforce D."/>
            <person name="Chang C."/>
            <person name="Karol K.G."/>
            <person name="Hedrich R."/>
            <person name="Ulvskov P."/>
            <person name="Glockner G."/>
            <person name="Delwiche C.F."/>
            <person name="Petrasek J."/>
            <person name="Van de Peer Y."/>
            <person name="Friml J."/>
            <person name="Beilby M."/>
            <person name="Dolan L."/>
            <person name="Kohara Y."/>
            <person name="Sugano S."/>
            <person name="Fujiyama A."/>
            <person name="Delaux P.-M."/>
            <person name="Quint M."/>
            <person name="TheiBen G."/>
            <person name="Hagemann M."/>
            <person name="Harholt J."/>
            <person name="Dunand C."/>
            <person name="Zachgo S."/>
            <person name="Langdale J."/>
            <person name="Maumus F."/>
            <person name="Straeten D.V.D."/>
            <person name="Gould S.B."/>
            <person name="Rensing S.A."/>
        </authorList>
    </citation>
    <scope>NUCLEOTIDE SEQUENCE [LARGE SCALE GENOMIC DNA]</scope>
    <source>
        <strain evidence="2 3">S276</strain>
    </source>
</reference>
<evidence type="ECO:0000256" key="1">
    <source>
        <dbReference type="SAM" id="MobiDB-lite"/>
    </source>
</evidence>
<name>A0A388JX30_CHABU</name>
<keyword evidence="3" id="KW-1185">Reference proteome</keyword>
<dbReference type="Proteomes" id="UP000265515">
    <property type="component" value="Unassembled WGS sequence"/>
</dbReference>
<proteinExistence type="predicted"/>
<dbReference type="AlphaFoldDB" id="A0A388JX30"/>
<protein>
    <submittedName>
        <fullName evidence="2">Uncharacterized protein</fullName>
    </submittedName>
</protein>
<dbReference type="EMBL" id="BFEA01000027">
    <property type="protein sequence ID" value="GBG62292.1"/>
    <property type="molecule type" value="Genomic_DNA"/>
</dbReference>
<feature type="region of interest" description="Disordered" evidence="1">
    <location>
        <begin position="331"/>
        <end position="360"/>
    </location>
</feature>
<comment type="caution">
    <text evidence="2">The sequence shown here is derived from an EMBL/GenBank/DDBJ whole genome shotgun (WGS) entry which is preliminary data.</text>
</comment>
<gene>
    <name evidence="2" type="ORF">CBR_g29900</name>
</gene>